<dbReference type="PROSITE" id="PS01359">
    <property type="entry name" value="ZF_PHD_1"/>
    <property type="match status" value="1"/>
</dbReference>
<evidence type="ECO:0000256" key="3">
    <source>
        <dbReference type="ARBA" id="ARBA00022771"/>
    </source>
</evidence>
<protein>
    <recommendedName>
        <fullName evidence="8">C2H2-type domain-containing protein</fullName>
    </recommendedName>
</protein>
<evidence type="ECO:0000256" key="2">
    <source>
        <dbReference type="ARBA" id="ARBA00022723"/>
    </source>
</evidence>
<evidence type="ECO:0000256" key="4">
    <source>
        <dbReference type="ARBA" id="ARBA00022833"/>
    </source>
</evidence>
<dbReference type="OrthoDB" id="166746at2759"/>
<dbReference type="EMBL" id="ML994185">
    <property type="protein sequence ID" value="KAF2197941.1"/>
    <property type="molecule type" value="Genomic_DNA"/>
</dbReference>
<dbReference type="Gene3D" id="3.30.40.10">
    <property type="entry name" value="Zinc/RING finger domain, C3HC4 (zinc finger)"/>
    <property type="match status" value="1"/>
</dbReference>
<keyword evidence="2" id="KW-0479">Metal-binding</keyword>
<dbReference type="InterPro" id="IPR013087">
    <property type="entry name" value="Znf_C2H2_type"/>
</dbReference>
<comment type="caution">
    <text evidence="9">The sequence shown here is derived from an EMBL/GenBank/DDBJ whole genome shotgun (WGS) entry which is preliminary data.</text>
</comment>
<dbReference type="SMART" id="SM00355">
    <property type="entry name" value="ZnF_C2H2"/>
    <property type="match status" value="2"/>
</dbReference>
<keyword evidence="10" id="KW-1185">Reference proteome</keyword>
<evidence type="ECO:0000256" key="7">
    <source>
        <dbReference type="SAM" id="MobiDB-lite"/>
    </source>
</evidence>
<dbReference type="InterPro" id="IPR013083">
    <property type="entry name" value="Znf_RING/FYVE/PHD"/>
</dbReference>
<evidence type="ECO:0000256" key="1">
    <source>
        <dbReference type="ARBA" id="ARBA00007416"/>
    </source>
</evidence>
<dbReference type="InterPro" id="IPR011011">
    <property type="entry name" value="Znf_FYVE_PHD"/>
</dbReference>
<evidence type="ECO:0000259" key="8">
    <source>
        <dbReference type="SMART" id="SM00355"/>
    </source>
</evidence>
<keyword evidence="3" id="KW-0863">Zinc-finger</keyword>
<sequence length="855" mass="96838">MVSRQDTAFSKLYCGNVLLYDYLNTKRAPLFLNRNLKRALQAHQEESESAKAGSSVGFVAREIIPRESWTYPREETEDMVRYGYEEKKTFSAVVKILKPVGEDGKAQMPLKDLKALPLRVPCQFGLSIWDPDSAAICCKPTRNAEIVARQTGDGTNVFSVEMHEAFRESISEWPDHDKRALAAGTKYATQLSLNFLNGNDSYEFLSHLQPGKWYQHGDTPTRFIAKWPNLPEVPKDGELLLLQCSGGPRVVNLGVEVEMRWGRARGETLLTHWNHQLKAKSAKIVASSSVPGRRVDDPKFTITYNYPSGNPPPPSSMAKNSKGLNQTCDSPIHYEGLRCGHCSLLEFASLKELRLHLQNRHTFFDYSFREGPLLGNTVEVEINSARAIAISYSFPDLEDSVAFYDLKCPHCPHTVFATLDELRMHLGTHDKFRYKYEREGTTTDLVLKVRFVGMLVQNHTSPRARDHTSSVQGVSIVAPQRPFDQQQYLNNKDEDGAEDITFEKTKSKQRMVPNVTTAVKRKVSIMAKSRTQPIRKKFQVPKVSEGITIFRLSSKQPLVEGEWVDESDDDVDMTSLKLKKAADTMSNTRMPFHVRKFIKEWDDFIVEERLCSDMHLGDAILRFVGHAQKEGLLRDPLFVAEFQYKLDELHEDKIITPAVHNRVSELFHEFRADETEQVEEPAIKRLRRDLNSTLSANATPRGSPKSSNPTIRYDRLDCILSHTKGKGPKGKDKAMINSHDQTTPQLTHSDSDVNMDSAGAAVRPLLNGSRGDMVNKMIDKIEEHPPDDRCICGESALTSVYERQALYCQNILCVRGAFHLDCVMERWDLQPTLTPAALDWICPKCEKDPASILRN</sequence>
<evidence type="ECO:0000256" key="6">
    <source>
        <dbReference type="ARBA" id="ARBA00023163"/>
    </source>
</evidence>
<feature type="region of interest" description="Disordered" evidence="7">
    <location>
        <begin position="689"/>
        <end position="710"/>
    </location>
</feature>
<dbReference type="GO" id="GO:0008270">
    <property type="term" value="F:zinc ion binding"/>
    <property type="evidence" value="ECO:0007669"/>
    <property type="project" value="UniProtKB-KW"/>
</dbReference>
<dbReference type="InterPro" id="IPR019135">
    <property type="entry name" value="Polycomb_protein_VEFS-Box"/>
</dbReference>
<keyword evidence="5" id="KW-0805">Transcription regulation</keyword>
<feature type="domain" description="C2H2-type" evidence="8">
    <location>
        <begin position="406"/>
        <end position="429"/>
    </location>
</feature>
<dbReference type="SUPFAM" id="SSF57903">
    <property type="entry name" value="FYVE/PHD zinc finger"/>
    <property type="match status" value="1"/>
</dbReference>
<organism evidence="9 10">
    <name type="scientific">Delitschia confertaspora ATCC 74209</name>
    <dbReference type="NCBI Taxonomy" id="1513339"/>
    <lineage>
        <taxon>Eukaryota</taxon>
        <taxon>Fungi</taxon>
        <taxon>Dikarya</taxon>
        <taxon>Ascomycota</taxon>
        <taxon>Pezizomycotina</taxon>
        <taxon>Dothideomycetes</taxon>
        <taxon>Pleosporomycetidae</taxon>
        <taxon>Pleosporales</taxon>
        <taxon>Delitschiaceae</taxon>
        <taxon>Delitschia</taxon>
    </lineage>
</organism>
<dbReference type="Pfam" id="PF09733">
    <property type="entry name" value="VEFS-Box"/>
    <property type="match status" value="1"/>
</dbReference>
<gene>
    <name evidence="9" type="ORF">GQ43DRAFT_475016</name>
</gene>
<feature type="domain" description="C2H2-type" evidence="8">
    <location>
        <begin position="337"/>
        <end position="361"/>
    </location>
</feature>
<evidence type="ECO:0000313" key="9">
    <source>
        <dbReference type="EMBL" id="KAF2197941.1"/>
    </source>
</evidence>
<keyword evidence="6" id="KW-0804">Transcription</keyword>
<dbReference type="AlphaFoldDB" id="A0A9P4JEG7"/>
<reference evidence="9" key="1">
    <citation type="journal article" date="2020" name="Stud. Mycol.">
        <title>101 Dothideomycetes genomes: a test case for predicting lifestyles and emergence of pathogens.</title>
        <authorList>
            <person name="Haridas S."/>
            <person name="Albert R."/>
            <person name="Binder M."/>
            <person name="Bloem J."/>
            <person name="Labutti K."/>
            <person name="Salamov A."/>
            <person name="Andreopoulos B."/>
            <person name="Baker S."/>
            <person name="Barry K."/>
            <person name="Bills G."/>
            <person name="Bluhm B."/>
            <person name="Cannon C."/>
            <person name="Castanera R."/>
            <person name="Culley D."/>
            <person name="Daum C."/>
            <person name="Ezra D."/>
            <person name="Gonzalez J."/>
            <person name="Henrissat B."/>
            <person name="Kuo A."/>
            <person name="Liang C."/>
            <person name="Lipzen A."/>
            <person name="Lutzoni F."/>
            <person name="Magnuson J."/>
            <person name="Mondo S."/>
            <person name="Nolan M."/>
            <person name="Ohm R."/>
            <person name="Pangilinan J."/>
            <person name="Park H.-J."/>
            <person name="Ramirez L."/>
            <person name="Alfaro M."/>
            <person name="Sun H."/>
            <person name="Tritt A."/>
            <person name="Yoshinaga Y."/>
            <person name="Zwiers L.-H."/>
            <person name="Turgeon B."/>
            <person name="Goodwin S."/>
            <person name="Spatafora J."/>
            <person name="Crous P."/>
            <person name="Grigoriev I."/>
        </authorList>
    </citation>
    <scope>NUCLEOTIDE SEQUENCE</scope>
    <source>
        <strain evidence="9">ATCC 74209</strain>
    </source>
</reference>
<accession>A0A9P4JEG7</accession>
<evidence type="ECO:0000313" key="10">
    <source>
        <dbReference type="Proteomes" id="UP000799536"/>
    </source>
</evidence>
<dbReference type="CDD" id="cd21552">
    <property type="entry name" value="VEFS-box_ctSUZ12-like"/>
    <property type="match status" value="1"/>
</dbReference>
<feature type="compositionally biased region" description="Polar residues" evidence="7">
    <location>
        <begin position="691"/>
        <end position="710"/>
    </location>
</feature>
<evidence type="ECO:0000256" key="5">
    <source>
        <dbReference type="ARBA" id="ARBA00023015"/>
    </source>
</evidence>
<name>A0A9P4JEG7_9PLEO</name>
<dbReference type="Proteomes" id="UP000799536">
    <property type="component" value="Unassembled WGS sequence"/>
</dbReference>
<comment type="similarity">
    <text evidence="1">Belongs to the VEFS (VRN2-EMF2-FIS2-SU(Z)12) family.</text>
</comment>
<keyword evidence="4" id="KW-0862">Zinc</keyword>
<dbReference type="InterPro" id="IPR019786">
    <property type="entry name" value="Zinc_finger_PHD-type_CS"/>
</dbReference>
<proteinExistence type="inferred from homology"/>